<dbReference type="Pfam" id="PF00239">
    <property type="entry name" value="Resolvase"/>
    <property type="match status" value="1"/>
</dbReference>
<dbReference type="PROSITE" id="PS51736">
    <property type="entry name" value="RECOMBINASES_3"/>
    <property type="match status" value="1"/>
</dbReference>
<dbReference type="RefSeq" id="WP_268051383.1">
    <property type="nucleotide sequence ID" value="NZ_JAPQES010000007.1"/>
</dbReference>
<dbReference type="Gene3D" id="3.40.50.1390">
    <property type="entry name" value="Resolvase, N-terminal catalytic domain"/>
    <property type="match status" value="1"/>
</dbReference>
<dbReference type="InterPro" id="IPR006119">
    <property type="entry name" value="Resolv_N"/>
</dbReference>
<feature type="domain" description="Resolvase/invertase-type recombinase catalytic" evidence="2">
    <location>
        <begin position="2"/>
        <end position="150"/>
    </location>
</feature>
<dbReference type="Gene3D" id="3.90.1750.20">
    <property type="entry name" value="Putative Large Serine Recombinase, Chain B, Domain 2"/>
    <property type="match status" value="1"/>
</dbReference>
<dbReference type="InterPro" id="IPR038109">
    <property type="entry name" value="DNA_bind_recomb_sf"/>
</dbReference>
<name>A0ABT4CTM3_9CLOT</name>
<dbReference type="Pfam" id="PF07508">
    <property type="entry name" value="Recombinase"/>
    <property type="match status" value="1"/>
</dbReference>
<evidence type="ECO:0000259" key="3">
    <source>
        <dbReference type="PROSITE" id="PS51737"/>
    </source>
</evidence>
<dbReference type="Pfam" id="PF13408">
    <property type="entry name" value="Zn_ribbon_recom"/>
    <property type="match status" value="1"/>
</dbReference>
<keyword evidence="1" id="KW-0175">Coiled coil</keyword>
<dbReference type="CDD" id="cd00338">
    <property type="entry name" value="Ser_Recombinase"/>
    <property type="match status" value="1"/>
</dbReference>
<sequence length="521" mass="60113">MKVAVYNRVSTEEQVGRDTIENQVIFANKYCDLHQLDIYKFYKEEGISGTIPLEQRPEGKQLIEDAKNKNFDTLLVYKLDRLGRSARVTLNSIYELESYGIQIKSMTEPFDTSNPSGRFMITMLAGVADLERETILERMWHGANRAARDGRWLGGIVPYGYYVDKNKYPQINNKTIPNVNISEADIVRLIFDMVANKGYSTIKLANYLNTMKMPTHYSKDHRGKTANIWRPNNIIRMIRNKTYMGIHEYGKRSKKQRELIERKVPAIVSEDIWNKAQQVLTNNQIESMKNAKRSYLLRGLIKCGECGLTYQGVRYGSDTKFYYICGGKTAYRGPKQGKCSSKNIPALFIEEMVWNDTVNFINNPGEIIKVLEENIKDNKGEINKLQQEKKTLLAQMNNKEAEKQSILDLFRKNIITAKDVEIQLQKIDEETTATQKIITEIDKSINSTINLKQKFDSAETLLKDFQIKIKKELSFEEKRNIIRSLVKEIIINTNEVNGRLKASISVKYSFFNVVNHTDKDS</sequence>
<evidence type="ECO:0000313" key="5">
    <source>
        <dbReference type="Proteomes" id="UP001079657"/>
    </source>
</evidence>
<dbReference type="SUPFAM" id="SSF53041">
    <property type="entry name" value="Resolvase-like"/>
    <property type="match status" value="1"/>
</dbReference>
<keyword evidence="5" id="KW-1185">Reference proteome</keyword>
<dbReference type="PANTHER" id="PTHR30461">
    <property type="entry name" value="DNA-INVERTASE FROM LAMBDOID PROPHAGE"/>
    <property type="match status" value="1"/>
</dbReference>
<dbReference type="InterPro" id="IPR036162">
    <property type="entry name" value="Resolvase-like_N_sf"/>
</dbReference>
<feature type="domain" description="Recombinase" evidence="3">
    <location>
        <begin position="158"/>
        <end position="286"/>
    </location>
</feature>
<dbReference type="InterPro" id="IPR025827">
    <property type="entry name" value="Zn_ribbon_recom_dom"/>
</dbReference>
<evidence type="ECO:0000313" key="4">
    <source>
        <dbReference type="EMBL" id="MCY6372399.1"/>
    </source>
</evidence>
<evidence type="ECO:0000256" key="1">
    <source>
        <dbReference type="SAM" id="Coils"/>
    </source>
</evidence>
<feature type="coiled-coil region" evidence="1">
    <location>
        <begin position="368"/>
        <end position="402"/>
    </location>
</feature>
<dbReference type="PANTHER" id="PTHR30461:SF23">
    <property type="entry name" value="DNA RECOMBINASE-RELATED"/>
    <property type="match status" value="1"/>
</dbReference>
<proteinExistence type="predicted"/>
<organism evidence="4 5">
    <name type="scientific">Clostridium ganghwense</name>
    <dbReference type="NCBI Taxonomy" id="312089"/>
    <lineage>
        <taxon>Bacteria</taxon>
        <taxon>Bacillati</taxon>
        <taxon>Bacillota</taxon>
        <taxon>Clostridia</taxon>
        <taxon>Eubacteriales</taxon>
        <taxon>Clostridiaceae</taxon>
        <taxon>Clostridium</taxon>
    </lineage>
</organism>
<dbReference type="Proteomes" id="UP001079657">
    <property type="component" value="Unassembled WGS sequence"/>
</dbReference>
<evidence type="ECO:0000259" key="2">
    <source>
        <dbReference type="PROSITE" id="PS51736"/>
    </source>
</evidence>
<dbReference type="InterPro" id="IPR050639">
    <property type="entry name" value="SSR_resolvase"/>
</dbReference>
<accession>A0ABT4CTM3</accession>
<dbReference type="SMART" id="SM00857">
    <property type="entry name" value="Resolvase"/>
    <property type="match status" value="1"/>
</dbReference>
<dbReference type="PROSITE" id="PS51737">
    <property type="entry name" value="RECOMBINASE_DNA_BIND"/>
    <property type="match status" value="1"/>
</dbReference>
<protein>
    <submittedName>
        <fullName evidence="4">Recombinase family protein</fullName>
    </submittedName>
</protein>
<dbReference type="InterPro" id="IPR011109">
    <property type="entry name" value="DNA_bind_recombinase_dom"/>
</dbReference>
<gene>
    <name evidence="4" type="ORF">OXH55_17360</name>
</gene>
<comment type="caution">
    <text evidence="4">The sequence shown here is derived from an EMBL/GenBank/DDBJ whole genome shotgun (WGS) entry which is preliminary data.</text>
</comment>
<reference evidence="4" key="1">
    <citation type="submission" date="2022-12" db="EMBL/GenBank/DDBJ databases">
        <authorList>
            <person name="Wang J."/>
        </authorList>
    </citation>
    <scope>NUCLEOTIDE SEQUENCE</scope>
    <source>
        <strain evidence="4">HY-42-06</strain>
    </source>
</reference>
<dbReference type="EMBL" id="JAPQES010000007">
    <property type="protein sequence ID" value="MCY6372399.1"/>
    <property type="molecule type" value="Genomic_DNA"/>
</dbReference>